<protein>
    <submittedName>
        <fullName evidence="2">Uncharacterized protein</fullName>
    </submittedName>
</protein>
<name>A0A0E9PI98_ANGAN</name>
<proteinExistence type="predicted"/>
<evidence type="ECO:0000256" key="1">
    <source>
        <dbReference type="SAM" id="MobiDB-lite"/>
    </source>
</evidence>
<reference evidence="2" key="1">
    <citation type="submission" date="2014-11" db="EMBL/GenBank/DDBJ databases">
        <authorList>
            <person name="Amaro Gonzalez C."/>
        </authorList>
    </citation>
    <scope>NUCLEOTIDE SEQUENCE</scope>
</reference>
<organism evidence="2">
    <name type="scientific">Anguilla anguilla</name>
    <name type="common">European freshwater eel</name>
    <name type="synonym">Muraena anguilla</name>
    <dbReference type="NCBI Taxonomy" id="7936"/>
    <lineage>
        <taxon>Eukaryota</taxon>
        <taxon>Metazoa</taxon>
        <taxon>Chordata</taxon>
        <taxon>Craniata</taxon>
        <taxon>Vertebrata</taxon>
        <taxon>Euteleostomi</taxon>
        <taxon>Actinopterygii</taxon>
        <taxon>Neopterygii</taxon>
        <taxon>Teleostei</taxon>
        <taxon>Anguilliformes</taxon>
        <taxon>Anguillidae</taxon>
        <taxon>Anguilla</taxon>
    </lineage>
</organism>
<evidence type="ECO:0000313" key="2">
    <source>
        <dbReference type="EMBL" id="JAH04022.1"/>
    </source>
</evidence>
<accession>A0A0E9PI98</accession>
<reference evidence="2" key="2">
    <citation type="journal article" date="2015" name="Fish Shellfish Immunol.">
        <title>Early steps in the European eel (Anguilla anguilla)-Vibrio vulnificus interaction in the gills: Role of the RtxA13 toxin.</title>
        <authorList>
            <person name="Callol A."/>
            <person name="Pajuelo D."/>
            <person name="Ebbesson L."/>
            <person name="Teles M."/>
            <person name="MacKenzie S."/>
            <person name="Amaro C."/>
        </authorList>
    </citation>
    <scope>NUCLEOTIDE SEQUENCE</scope>
</reference>
<feature type="region of interest" description="Disordered" evidence="1">
    <location>
        <begin position="1"/>
        <end position="21"/>
    </location>
</feature>
<dbReference type="AlphaFoldDB" id="A0A0E9PI98"/>
<sequence>MDSETPLPMTPEGVIEKTQSQSMLFGRGRLSWRAC</sequence>
<dbReference type="EMBL" id="GBXM01104555">
    <property type="protein sequence ID" value="JAH04022.1"/>
    <property type="molecule type" value="Transcribed_RNA"/>
</dbReference>